<dbReference type="Proteomes" id="UP000689195">
    <property type="component" value="Unassembled WGS sequence"/>
</dbReference>
<dbReference type="EMBL" id="CAJJDO010000289">
    <property type="protein sequence ID" value="CAD8215007.1"/>
    <property type="molecule type" value="Genomic_DNA"/>
</dbReference>
<sequence>MDFLSQKKLILQTFSHHHVITLLQRVMVSFQIIQIICLFQISKINMEEKQFFRNHRVSSYIFQKMFTLKMNNILISKNKNEDGYFKLLLSDLQLLLDEFDAIMPNKKFQRQVKSQEINNINELDLKGEKFEQEYKKKNESFR</sequence>
<protein>
    <submittedName>
        <fullName evidence="1">Uncharacterized protein</fullName>
    </submittedName>
</protein>
<gene>
    <name evidence="1" type="ORF">PPENT_87.1.T2890001</name>
</gene>
<comment type="caution">
    <text evidence="1">The sequence shown here is derived from an EMBL/GenBank/DDBJ whole genome shotgun (WGS) entry which is preliminary data.</text>
</comment>
<evidence type="ECO:0000313" key="2">
    <source>
        <dbReference type="Proteomes" id="UP000689195"/>
    </source>
</evidence>
<organism evidence="1 2">
    <name type="scientific">Paramecium pentaurelia</name>
    <dbReference type="NCBI Taxonomy" id="43138"/>
    <lineage>
        <taxon>Eukaryota</taxon>
        <taxon>Sar</taxon>
        <taxon>Alveolata</taxon>
        <taxon>Ciliophora</taxon>
        <taxon>Intramacronucleata</taxon>
        <taxon>Oligohymenophorea</taxon>
        <taxon>Peniculida</taxon>
        <taxon>Parameciidae</taxon>
        <taxon>Paramecium</taxon>
    </lineage>
</organism>
<evidence type="ECO:0000313" key="1">
    <source>
        <dbReference type="EMBL" id="CAD8215007.1"/>
    </source>
</evidence>
<name>A0A8S1YPX9_9CILI</name>
<dbReference type="AlphaFoldDB" id="A0A8S1YPX9"/>
<reference evidence="1" key="1">
    <citation type="submission" date="2021-01" db="EMBL/GenBank/DDBJ databases">
        <authorList>
            <consortium name="Genoscope - CEA"/>
            <person name="William W."/>
        </authorList>
    </citation>
    <scope>NUCLEOTIDE SEQUENCE</scope>
</reference>
<accession>A0A8S1YPX9</accession>
<proteinExistence type="predicted"/>
<keyword evidence="2" id="KW-1185">Reference proteome</keyword>